<dbReference type="PANTHER" id="PTHR23355">
    <property type="entry name" value="RIBONUCLEASE"/>
    <property type="match status" value="1"/>
</dbReference>
<evidence type="ECO:0000259" key="10">
    <source>
        <dbReference type="PROSITE" id="PS50126"/>
    </source>
</evidence>
<dbReference type="Pfam" id="PF00575">
    <property type="entry name" value="S1"/>
    <property type="match status" value="1"/>
</dbReference>
<dbReference type="Pfam" id="PF00773">
    <property type="entry name" value="RNB"/>
    <property type="match status" value="1"/>
</dbReference>
<evidence type="ECO:0000313" key="11">
    <source>
        <dbReference type="EMBL" id="ADY60350.1"/>
    </source>
</evidence>
<dbReference type="GO" id="GO:0005829">
    <property type="term" value="C:cytosol"/>
    <property type="evidence" value="ECO:0007669"/>
    <property type="project" value="TreeGrafter"/>
</dbReference>
<dbReference type="InterPro" id="IPR050180">
    <property type="entry name" value="RNR_Ribonuclease"/>
</dbReference>
<dbReference type="EMBL" id="CP002546">
    <property type="protein sequence ID" value="ADY60350.1"/>
    <property type="molecule type" value="Genomic_DNA"/>
</dbReference>
<dbReference type="Gene3D" id="2.40.50.140">
    <property type="entry name" value="Nucleic acid-binding proteins"/>
    <property type="match status" value="2"/>
</dbReference>
<organism evidence="11 12">
    <name type="scientific">Rubinisphaera brasiliensis (strain ATCC 49424 / DSM 5305 / JCM 21570 / IAM 15109 / NBRC 103401 / IFAM 1448)</name>
    <name type="common">Planctomyces brasiliensis</name>
    <dbReference type="NCBI Taxonomy" id="756272"/>
    <lineage>
        <taxon>Bacteria</taxon>
        <taxon>Pseudomonadati</taxon>
        <taxon>Planctomycetota</taxon>
        <taxon>Planctomycetia</taxon>
        <taxon>Planctomycetales</taxon>
        <taxon>Planctomycetaceae</taxon>
        <taxon>Rubinisphaera</taxon>
    </lineage>
</organism>
<dbReference type="InterPro" id="IPR001900">
    <property type="entry name" value="RNase_II/R"/>
</dbReference>
<dbReference type="NCBIfam" id="TIGR00358">
    <property type="entry name" value="3_prime_RNase"/>
    <property type="match status" value="1"/>
</dbReference>
<dbReference type="GO" id="GO:0006402">
    <property type="term" value="P:mRNA catabolic process"/>
    <property type="evidence" value="ECO:0007669"/>
    <property type="project" value="TreeGrafter"/>
</dbReference>
<evidence type="ECO:0000256" key="7">
    <source>
        <dbReference type="HAMAP-Rule" id="MF_01895"/>
    </source>
</evidence>
<evidence type="ECO:0000313" key="12">
    <source>
        <dbReference type="Proteomes" id="UP000006860"/>
    </source>
</evidence>
<proteinExistence type="inferred from homology"/>
<dbReference type="RefSeq" id="WP_013629074.1">
    <property type="nucleotide sequence ID" value="NC_015174.1"/>
</dbReference>
<evidence type="ECO:0000256" key="9">
    <source>
        <dbReference type="SAM" id="MobiDB-lite"/>
    </source>
</evidence>
<dbReference type="InterPro" id="IPR012340">
    <property type="entry name" value="NA-bd_OB-fold"/>
</dbReference>
<dbReference type="PROSITE" id="PS50126">
    <property type="entry name" value="S1"/>
    <property type="match status" value="1"/>
</dbReference>
<dbReference type="Proteomes" id="UP000006860">
    <property type="component" value="Chromosome"/>
</dbReference>
<dbReference type="InterPro" id="IPR040476">
    <property type="entry name" value="CSD2"/>
</dbReference>
<keyword evidence="5 7" id="KW-0269">Exonuclease</keyword>
<evidence type="ECO:0000256" key="1">
    <source>
        <dbReference type="ARBA" id="ARBA00001849"/>
    </source>
</evidence>
<evidence type="ECO:0000256" key="2">
    <source>
        <dbReference type="ARBA" id="ARBA00022490"/>
    </source>
</evidence>
<dbReference type="OrthoDB" id="9764149at2"/>
<dbReference type="eggNOG" id="COG0557">
    <property type="taxonomic scope" value="Bacteria"/>
</dbReference>
<dbReference type="KEGG" id="pbs:Plabr_2750"/>
<feature type="compositionally biased region" description="Basic residues" evidence="9">
    <location>
        <begin position="718"/>
        <end position="742"/>
    </location>
</feature>
<sequence>MTSLQQDILNFVGRDGYTPLKAKTLGKKLGVKKKHFQEFEEALQDLIANEQLEATETGKIKAPGQKHGLQGILRKVSTGNGYVVLHEPKPADLTQDIFIDARDLGDAQTGDEVIVYLNNRRKTGGQRCGRIAEVVERATNRFVGVYFEEDAQGYVFIDGVNYEEAIWVGDPGAKGAKTDDKVVIEMIRFPTNAHVGEAVLVEVLGARGNPGVDTLSIIHEYGLPTEFDEKALNQARQQAEDFDKQTHEDRLDLTEELIVTIDPKDARDFDDAISLTRSDDGHFHLGVHIADVSHFVQPNTPLDDEAYKRGTSVYLPTQVIPMLPEVLSNGLASLQQGRLRLVKSVFIEFNKDGVPLETRFANSKINVKQRFAYEQVQHYLDNADARGEELEPAVAQILMDMQHLARTLRKRRFSAGALELNMPEVRLSFDDDGRVSGAFQAEHDESHRIIEEFMLAANVAVAQELNDRGVLFLRRTHGEPREEKLKLFREFVESLGLTLEREHSRHDLQKLLDQTAHTPLERSVHFAFLRSLKQAIYSIENEGHFALAAENYCHFTSPIRRYPDLTVHRIIDRLIIRGEQYKGESYEKLEKISTHCSTTERRAERAERELTKIKLLEYMESKIGSEFDAVITGVERFGIFCQCLEIPAEGMIHISQLGSIDHFYFERESHALIGKRTDVRLRLGSMVRVKVVNVDVDRRQLDMALLRVLKDQPAAGPKGKKKTSAKKKTPRKSTKKRVKRKR</sequence>
<dbReference type="PANTHER" id="PTHR23355:SF9">
    <property type="entry name" value="DIS3-LIKE EXONUCLEASE 2"/>
    <property type="match status" value="1"/>
</dbReference>
<dbReference type="HOGENOM" id="CLU_002333_7_0_0"/>
<dbReference type="GO" id="GO:0008859">
    <property type="term" value="F:exoribonuclease II activity"/>
    <property type="evidence" value="ECO:0007669"/>
    <property type="project" value="UniProtKB-UniRule"/>
</dbReference>
<comment type="catalytic activity">
    <reaction evidence="1 7">
        <text>Exonucleolytic cleavage in the 3'- to 5'-direction to yield nucleoside 5'-phosphates.</text>
        <dbReference type="EC" id="3.1.13.1"/>
    </reaction>
</comment>
<comment type="similarity">
    <text evidence="7">Belongs to the RNR ribonuclease family. RNase R subfamily.</text>
</comment>
<keyword evidence="6 7" id="KW-0694">RNA-binding</keyword>
<protein>
    <recommendedName>
        <fullName evidence="7">Ribonuclease R</fullName>
        <shortName evidence="7">RNase R</shortName>
        <ecNumber evidence="7">3.1.13.1</ecNumber>
    </recommendedName>
</protein>
<accession>F0SSN4</accession>
<dbReference type="EC" id="3.1.13.1" evidence="7"/>
<dbReference type="Pfam" id="PF17876">
    <property type="entry name" value="CSD2"/>
    <property type="match status" value="1"/>
</dbReference>
<comment type="function">
    <text evidence="7">3'-5' exoribonuclease that releases 5'-nucleoside monophosphates and is involved in maturation of structured RNAs.</text>
</comment>
<evidence type="ECO:0000256" key="3">
    <source>
        <dbReference type="ARBA" id="ARBA00022722"/>
    </source>
</evidence>
<gene>
    <name evidence="7" type="primary">rnr</name>
    <name evidence="11" type="ordered locus">Plabr_2750</name>
</gene>
<dbReference type="SMART" id="SM00955">
    <property type="entry name" value="RNB"/>
    <property type="match status" value="1"/>
</dbReference>
<dbReference type="GO" id="GO:0003723">
    <property type="term" value="F:RNA binding"/>
    <property type="evidence" value="ECO:0007669"/>
    <property type="project" value="UniProtKB-UniRule"/>
</dbReference>
<dbReference type="AlphaFoldDB" id="F0SSN4"/>
<name>F0SSN4_RUBBR</name>
<comment type="subcellular location">
    <subcellularLocation>
        <location evidence="7">Cytoplasm</location>
    </subcellularLocation>
</comment>
<keyword evidence="8" id="KW-0175">Coiled coil</keyword>
<dbReference type="InterPro" id="IPR004476">
    <property type="entry name" value="RNase_II/RNase_R"/>
</dbReference>
<feature type="domain" description="S1 motif" evidence="10">
    <location>
        <begin position="624"/>
        <end position="706"/>
    </location>
</feature>
<dbReference type="InterPro" id="IPR003029">
    <property type="entry name" value="S1_domain"/>
</dbReference>
<keyword evidence="3 7" id="KW-0540">Nuclease</keyword>
<evidence type="ECO:0000256" key="5">
    <source>
        <dbReference type="ARBA" id="ARBA00022839"/>
    </source>
</evidence>
<feature type="region of interest" description="Disordered" evidence="9">
    <location>
        <begin position="712"/>
        <end position="742"/>
    </location>
</feature>
<feature type="coiled-coil region" evidence="8">
    <location>
        <begin position="589"/>
        <end position="616"/>
    </location>
</feature>
<evidence type="ECO:0000256" key="4">
    <source>
        <dbReference type="ARBA" id="ARBA00022801"/>
    </source>
</evidence>
<dbReference type="STRING" id="756272.Plabr_2750"/>
<evidence type="ECO:0000256" key="6">
    <source>
        <dbReference type="ARBA" id="ARBA00022884"/>
    </source>
</evidence>
<keyword evidence="2 7" id="KW-0963">Cytoplasm</keyword>
<dbReference type="HAMAP" id="MF_01895">
    <property type="entry name" value="RNase_R"/>
    <property type="match status" value="1"/>
</dbReference>
<keyword evidence="12" id="KW-1185">Reference proteome</keyword>
<dbReference type="SUPFAM" id="SSF50249">
    <property type="entry name" value="Nucleic acid-binding proteins"/>
    <property type="match status" value="4"/>
</dbReference>
<keyword evidence="4 7" id="KW-0378">Hydrolase</keyword>
<dbReference type="NCBIfam" id="TIGR02063">
    <property type="entry name" value="RNase_R"/>
    <property type="match status" value="1"/>
</dbReference>
<dbReference type="SMART" id="SM00316">
    <property type="entry name" value="S1"/>
    <property type="match status" value="1"/>
</dbReference>
<reference evidence="12" key="1">
    <citation type="submission" date="2011-02" db="EMBL/GenBank/DDBJ databases">
        <title>The complete genome of Planctomyces brasiliensis DSM 5305.</title>
        <authorList>
            <person name="Lucas S."/>
            <person name="Copeland A."/>
            <person name="Lapidus A."/>
            <person name="Bruce D."/>
            <person name="Goodwin L."/>
            <person name="Pitluck S."/>
            <person name="Kyrpides N."/>
            <person name="Mavromatis K."/>
            <person name="Pagani I."/>
            <person name="Ivanova N."/>
            <person name="Ovchinnikova G."/>
            <person name="Lu M."/>
            <person name="Detter J.C."/>
            <person name="Han C."/>
            <person name="Land M."/>
            <person name="Hauser L."/>
            <person name="Markowitz V."/>
            <person name="Cheng J.-F."/>
            <person name="Hugenholtz P."/>
            <person name="Woyke T."/>
            <person name="Wu D."/>
            <person name="Tindall B."/>
            <person name="Pomrenke H.G."/>
            <person name="Brambilla E."/>
            <person name="Klenk H.-P."/>
            <person name="Eisen J.A."/>
        </authorList>
    </citation>
    <scope>NUCLEOTIDE SEQUENCE [LARGE SCALE GENOMIC DNA]</scope>
    <source>
        <strain evidence="12">ATCC 49424 / DSM 5305 / JCM 21570 / NBRC 103401 / IFAM 1448</strain>
    </source>
</reference>
<dbReference type="InterPro" id="IPR011805">
    <property type="entry name" value="RNase_R"/>
</dbReference>
<evidence type="ECO:0000256" key="8">
    <source>
        <dbReference type="SAM" id="Coils"/>
    </source>
</evidence>